<comment type="caution">
    <text evidence="5">The sequence shown here is derived from an EMBL/GenBank/DDBJ whole genome shotgun (WGS) entry which is preliminary data.</text>
</comment>
<dbReference type="Proteomes" id="UP000441754">
    <property type="component" value="Unassembled WGS sequence"/>
</dbReference>
<reference evidence="5 6" key="1">
    <citation type="journal article" date="2018" name="Antonie Van Leeuwenhoek">
        <title>Larkinella terrae sp. nov., isolated from soil on Jeju Island, South Korea.</title>
        <authorList>
            <person name="Ten L.N."/>
            <person name="Jeon J."/>
            <person name="Park S.J."/>
            <person name="Park S."/>
            <person name="Lee S.Y."/>
            <person name="Kim M.K."/>
            <person name="Jung H.Y."/>
        </authorList>
    </citation>
    <scope>NUCLEOTIDE SEQUENCE [LARGE SCALE GENOMIC DNA]</scope>
    <source>
        <strain evidence="5 6">KCTC 52001</strain>
    </source>
</reference>
<gene>
    <name evidence="5" type="ORF">GJJ30_24420</name>
</gene>
<keyword evidence="1" id="KW-0175">Coiled coil</keyword>
<protein>
    <submittedName>
        <fullName evidence="5">Uncharacterized protein</fullName>
    </submittedName>
</protein>
<proteinExistence type="predicted"/>
<feature type="region of interest" description="Disordered" evidence="2">
    <location>
        <begin position="153"/>
        <end position="192"/>
    </location>
</feature>
<keyword evidence="3" id="KW-1133">Transmembrane helix</keyword>
<accession>A0A7K0ERP7</accession>
<dbReference type="RefSeq" id="WP_154177805.1">
    <property type="nucleotide sequence ID" value="NZ_WJXZ01000014.1"/>
</dbReference>
<organism evidence="5 6">
    <name type="scientific">Larkinella terrae</name>
    <dbReference type="NCBI Taxonomy" id="2025311"/>
    <lineage>
        <taxon>Bacteria</taxon>
        <taxon>Pseudomonadati</taxon>
        <taxon>Bacteroidota</taxon>
        <taxon>Cytophagia</taxon>
        <taxon>Cytophagales</taxon>
        <taxon>Spirosomataceae</taxon>
        <taxon>Larkinella</taxon>
    </lineage>
</organism>
<name>A0A7K0ERP7_9BACT</name>
<evidence type="ECO:0000313" key="5">
    <source>
        <dbReference type="EMBL" id="MRS64467.1"/>
    </source>
</evidence>
<dbReference type="OrthoDB" id="756885at2"/>
<evidence type="ECO:0000256" key="1">
    <source>
        <dbReference type="SAM" id="Coils"/>
    </source>
</evidence>
<feature type="chain" id="PRO_5029896463" evidence="4">
    <location>
        <begin position="24"/>
        <end position="425"/>
    </location>
</feature>
<keyword evidence="4" id="KW-0732">Signal</keyword>
<sequence length="425" mass="47118">MICQTARRLLLLSVLLLTKPVFAQIDADYRKKLDQAAFQMIKTTVEFLTTDKETFKEVQIAQCNCDSYEGLREFIAKNKLIGADKLVEDARRRAAQNFAQINQPRTALDEIKDFLVQKVASGDRAGRQQLPGYKAYDTALTNFINAAVTTGAPAPATVQPTENPEPTTQSDTPEPVEKTPTPTTTTSQSNGNSMNSLALILSILSLAGVAFLAYLVLKNRQPQQSARDVQFDSQLAKLSDRISKLEVRKNQTNETFQLNSQLEALERAVRQLEQTRAEKPVAPVAKVPLEVVTPVQEMPEETDAPARPVNRFRPTPALPTKPTALYARTADLGDGFSAGGLLTTPERDTVFDITLQDDAQATYQVSENADAQRLALSDPYSYLNDACEYLTQPNPNSRIRTEQAGRLTLQGDKWKITEKAKIRFI</sequence>
<evidence type="ECO:0000256" key="3">
    <source>
        <dbReference type="SAM" id="Phobius"/>
    </source>
</evidence>
<keyword evidence="3" id="KW-0812">Transmembrane</keyword>
<dbReference type="EMBL" id="WJXZ01000014">
    <property type="protein sequence ID" value="MRS64467.1"/>
    <property type="molecule type" value="Genomic_DNA"/>
</dbReference>
<evidence type="ECO:0000313" key="6">
    <source>
        <dbReference type="Proteomes" id="UP000441754"/>
    </source>
</evidence>
<feature type="coiled-coil region" evidence="1">
    <location>
        <begin position="235"/>
        <end position="278"/>
    </location>
</feature>
<keyword evidence="3" id="KW-0472">Membrane</keyword>
<dbReference type="AlphaFoldDB" id="A0A7K0ERP7"/>
<feature type="region of interest" description="Disordered" evidence="2">
    <location>
        <begin position="298"/>
        <end position="320"/>
    </location>
</feature>
<keyword evidence="6" id="KW-1185">Reference proteome</keyword>
<feature type="signal peptide" evidence="4">
    <location>
        <begin position="1"/>
        <end position="23"/>
    </location>
</feature>
<feature type="compositionally biased region" description="Polar residues" evidence="2">
    <location>
        <begin position="162"/>
        <end position="171"/>
    </location>
</feature>
<evidence type="ECO:0000256" key="2">
    <source>
        <dbReference type="SAM" id="MobiDB-lite"/>
    </source>
</evidence>
<feature type="transmembrane region" description="Helical" evidence="3">
    <location>
        <begin position="197"/>
        <end position="217"/>
    </location>
</feature>
<evidence type="ECO:0000256" key="4">
    <source>
        <dbReference type="SAM" id="SignalP"/>
    </source>
</evidence>